<dbReference type="KEGG" id="vg:26629094"/>
<dbReference type="OrthoDB" id="4554at10239"/>
<dbReference type="EMBL" id="KT361652">
    <property type="protein sequence ID" value="ALA12537.1"/>
    <property type="molecule type" value="Genomic_DNA"/>
</dbReference>
<evidence type="ECO:0000313" key="2">
    <source>
        <dbReference type="EMBL" id="ALA12537.1"/>
    </source>
</evidence>
<evidence type="ECO:0000256" key="1">
    <source>
        <dbReference type="SAM" id="MobiDB-lite"/>
    </source>
</evidence>
<reference evidence="2 3" key="1">
    <citation type="journal article" date="2015" name="Genome Announc.">
        <title>Complete Genome Sequences of Nine Phages Capable of Infecting Paenibacillus larvae, the Causative Agent of American Foulbrood Disease in Honeybees.</title>
        <authorList>
            <person name="Tsourkas P.K."/>
            <person name="Yost D.G."/>
            <person name="Krohn A."/>
            <person name="LeBlanc L."/>
            <person name="Zhang A."/>
            <person name="Stamereilers C."/>
            <person name="Amy P.S."/>
        </authorList>
    </citation>
    <scope>NUCLEOTIDE SEQUENCE [LARGE SCALE GENOMIC DNA]</scope>
</reference>
<gene>
    <name evidence="2" type="ORF">XENIA_57</name>
</gene>
<accession>A0A0K2CYQ1</accession>
<dbReference type="GO" id="GO:0006259">
    <property type="term" value="P:DNA metabolic process"/>
    <property type="evidence" value="ECO:0007669"/>
    <property type="project" value="InterPro"/>
</dbReference>
<dbReference type="GeneID" id="26629094"/>
<organism evidence="2 3">
    <name type="scientific">Paenibacillus phage Xenia</name>
    <dbReference type="NCBI Taxonomy" id="1636263"/>
    <lineage>
        <taxon>Viruses</taxon>
        <taxon>Duplodnaviria</taxon>
        <taxon>Heunggongvirae</taxon>
        <taxon>Uroviricota</taxon>
        <taxon>Caudoviricetes</taxon>
        <taxon>Fernvirus</taxon>
        <taxon>Fernvirus shelly</taxon>
    </lineage>
</organism>
<dbReference type="Pfam" id="PF03837">
    <property type="entry name" value="RecT"/>
    <property type="match status" value="1"/>
</dbReference>
<dbReference type="Proteomes" id="UP000201211">
    <property type="component" value="Segment"/>
</dbReference>
<proteinExistence type="predicted"/>
<dbReference type="RefSeq" id="YP_009201967.1">
    <property type="nucleotide sequence ID" value="NC_028837.1"/>
</dbReference>
<feature type="region of interest" description="Disordered" evidence="1">
    <location>
        <begin position="185"/>
        <end position="234"/>
    </location>
</feature>
<dbReference type="InterPro" id="IPR018330">
    <property type="entry name" value="RecT_fam"/>
</dbReference>
<dbReference type="GO" id="GO:0003677">
    <property type="term" value="F:DNA binding"/>
    <property type="evidence" value="ECO:0007669"/>
    <property type="project" value="InterPro"/>
</dbReference>
<evidence type="ECO:0000313" key="3">
    <source>
        <dbReference type="Proteomes" id="UP000201211"/>
    </source>
</evidence>
<name>A0A0K2CYQ1_9CAUD</name>
<protein>
    <submittedName>
        <fullName evidence="2">DNA recombinational protein RecT</fullName>
    </submittedName>
</protein>
<sequence length="302" mass="34391">MRMAHTQLQAIGNFSAEDLKTIKETIARGATDPQFNLFVRTAAAAGLNPFLNQIYCIVYNGKNGPQMSIQISVEGIVSLGKKHPEYKGFIAAEVKENDEFKANYQKGEVEHEITTMQRGQTVGAYCIAYREGAPNVLVIVTKDQVEHHLKGRNPDMWRDYFDDMITKHAIKRAFKRQYGVEISEDNHTAQNSVENIPAYEPTRKDITQEVDVTATSPEPKIEHPKQQTTAETDDEKLRQLKAEMKEKFKKLGITGKEEMEAYLSEHFKMKGDKPTFQEMTGLLKIMDLHIQEKQSNDDELPI</sequence>